<dbReference type="RefSeq" id="WP_185120598.1">
    <property type="nucleotide sequence ID" value="NZ_JACJVQ010000013.1"/>
</dbReference>
<sequence>MTWRELLSRETLTHRALMSLLMIFYIPGTIYGYYWYENQLRETWSNNPHWQLPFVPDSPTASLLFALALLWLWIQPGRSERGWVRGIRGTLEALAVVTSVKYGIWACAIIFAGAAQGDTIEPSSWMLVASHGAMAVCAVLYGRFFHYGGVTLTIAAAWTFLNDSIDYGFDVYPYLPFELKDDVTVVAWCTFLLTAFSVLVAAAVRFNLPLNKLNRLSQDKRF</sequence>
<dbReference type="InterPro" id="IPR009845">
    <property type="entry name" value="DUF1405"/>
</dbReference>
<accession>A0A841SVU2</accession>
<keyword evidence="1" id="KW-0472">Membrane</keyword>
<feature type="transmembrane region" description="Helical" evidence="1">
    <location>
        <begin position="54"/>
        <end position="74"/>
    </location>
</feature>
<dbReference type="PANTHER" id="PTHR40042">
    <property type="entry name" value="HYPOTHETICAL MEMBRANE SPANNING PROTEIN"/>
    <property type="match status" value="1"/>
</dbReference>
<keyword evidence="1" id="KW-0812">Transmembrane</keyword>
<dbReference type="EMBL" id="JACJVQ010000013">
    <property type="protein sequence ID" value="MBB6635362.1"/>
    <property type="molecule type" value="Genomic_DNA"/>
</dbReference>
<keyword evidence="1" id="KW-1133">Transmembrane helix</keyword>
<gene>
    <name evidence="2" type="ORF">H7B67_14680</name>
</gene>
<feature type="transmembrane region" description="Helical" evidence="1">
    <location>
        <begin position="94"/>
        <end position="117"/>
    </location>
</feature>
<feature type="transmembrane region" description="Helical" evidence="1">
    <location>
        <begin position="123"/>
        <end position="141"/>
    </location>
</feature>
<feature type="transmembrane region" description="Helical" evidence="1">
    <location>
        <begin position="185"/>
        <end position="208"/>
    </location>
</feature>
<evidence type="ECO:0000313" key="2">
    <source>
        <dbReference type="EMBL" id="MBB6635362.1"/>
    </source>
</evidence>
<organism evidence="2 3">
    <name type="scientific">Cohnella thailandensis</name>
    <dbReference type="NCBI Taxonomy" id="557557"/>
    <lineage>
        <taxon>Bacteria</taxon>
        <taxon>Bacillati</taxon>
        <taxon>Bacillota</taxon>
        <taxon>Bacilli</taxon>
        <taxon>Bacillales</taxon>
        <taxon>Paenibacillaceae</taxon>
        <taxon>Cohnella</taxon>
    </lineage>
</organism>
<name>A0A841SVU2_9BACL</name>
<keyword evidence="3" id="KW-1185">Reference proteome</keyword>
<dbReference type="Pfam" id="PF07187">
    <property type="entry name" value="DUF1405"/>
    <property type="match status" value="1"/>
</dbReference>
<dbReference type="PANTHER" id="PTHR40042:SF1">
    <property type="entry name" value="DUF1405 DOMAIN-CONTAINING PROTEIN"/>
    <property type="match status" value="1"/>
</dbReference>
<feature type="transmembrane region" description="Helical" evidence="1">
    <location>
        <begin position="148"/>
        <end position="165"/>
    </location>
</feature>
<reference evidence="2 3" key="1">
    <citation type="submission" date="2020-08" db="EMBL/GenBank/DDBJ databases">
        <title>Cohnella phylogeny.</title>
        <authorList>
            <person name="Dunlap C."/>
        </authorList>
    </citation>
    <scope>NUCLEOTIDE SEQUENCE [LARGE SCALE GENOMIC DNA]</scope>
    <source>
        <strain evidence="2 3">DSM 25241</strain>
    </source>
</reference>
<dbReference type="Proteomes" id="UP000535838">
    <property type="component" value="Unassembled WGS sequence"/>
</dbReference>
<evidence type="ECO:0000256" key="1">
    <source>
        <dbReference type="SAM" id="Phobius"/>
    </source>
</evidence>
<proteinExistence type="predicted"/>
<dbReference type="AlphaFoldDB" id="A0A841SVU2"/>
<feature type="transmembrane region" description="Helical" evidence="1">
    <location>
        <begin position="12"/>
        <end position="34"/>
    </location>
</feature>
<protein>
    <submittedName>
        <fullName evidence="2">DUF1405 domain-containing protein</fullName>
    </submittedName>
</protein>
<comment type="caution">
    <text evidence="2">The sequence shown here is derived from an EMBL/GenBank/DDBJ whole genome shotgun (WGS) entry which is preliminary data.</text>
</comment>
<evidence type="ECO:0000313" key="3">
    <source>
        <dbReference type="Proteomes" id="UP000535838"/>
    </source>
</evidence>